<keyword evidence="8" id="KW-1185">Reference proteome</keyword>
<keyword evidence="7" id="KW-0560">Oxidoreductase</keyword>
<dbReference type="GO" id="GO:0016020">
    <property type="term" value="C:membrane"/>
    <property type="evidence" value="ECO:0007669"/>
    <property type="project" value="UniProtKB-SubCell"/>
</dbReference>
<evidence type="ECO:0000256" key="2">
    <source>
        <dbReference type="ARBA" id="ARBA00022692"/>
    </source>
</evidence>
<feature type="transmembrane region" description="Helical" evidence="5">
    <location>
        <begin position="84"/>
        <end position="106"/>
    </location>
</feature>
<proteinExistence type="predicted"/>
<dbReference type="EMBL" id="VRMN01000016">
    <property type="protein sequence ID" value="KAA8491089.1"/>
    <property type="molecule type" value="Genomic_DNA"/>
</dbReference>
<dbReference type="GO" id="GO:0008610">
    <property type="term" value="P:lipid biosynthetic process"/>
    <property type="evidence" value="ECO:0007669"/>
    <property type="project" value="InterPro"/>
</dbReference>
<dbReference type="Pfam" id="PF04116">
    <property type="entry name" value="FA_hydroxylase"/>
    <property type="match status" value="1"/>
</dbReference>
<comment type="subcellular location">
    <subcellularLocation>
        <location evidence="1">Membrane</location>
    </subcellularLocation>
</comment>
<keyword evidence="4 5" id="KW-0472">Membrane</keyword>
<dbReference type="AlphaFoldDB" id="A0A5J4YI33"/>
<dbReference type="PANTHER" id="PTHR11863">
    <property type="entry name" value="STEROL DESATURASE"/>
    <property type="match status" value="1"/>
</dbReference>
<evidence type="ECO:0000259" key="6">
    <source>
        <dbReference type="Pfam" id="PF04116"/>
    </source>
</evidence>
<evidence type="ECO:0000313" key="7">
    <source>
        <dbReference type="EMBL" id="KAA8491089.1"/>
    </source>
</evidence>
<dbReference type="OMA" id="VPWLYKT"/>
<evidence type="ECO:0000256" key="5">
    <source>
        <dbReference type="SAM" id="Phobius"/>
    </source>
</evidence>
<organism evidence="7 8">
    <name type="scientific">Porphyridium purpureum</name>
    <name type="common">Red alga</name>
    <name type="synonym">Porphyridium cruentum</name>
    <dbReference type="NCBI Taxonomy" id="35688"/>
    <lineage>
        <taxon>Eukaryota</taxon>
        <taxon>Rhodophyta</taxon>
        <taxon>Bangiophyceae</taxon>
        <taxon>Porphyridiales</taxon>
        <taxon>Porphyridiaceae</taxon>
        <taxon>Porphyridium</taxon>
    </lineage>
</organism>
<reference evidence="8" key="1">
    <citation type="journal article" date="2019" name="Nat. Commun.">
        <title>Expansion of phycobilisome linker gene families in mesophilic red algae.</title>
        <authorList>
            <person name="Lee J."/>
            <person name="Kim D."/>
            <person name="Bhattacharya D."/>
            <person name="Yoon H.S."/>
        </authorList>
    </citation>
    <scope>NUCLEOTIDE SEQUENCE [LARGE SCALE GENOMIC DNA]</scope>
    <source>
        <strain evidence="8">CCMP 1328</strain>
    </source>
</reference>
<dbReference type="Proteomes" id="UP000324585">
    <property type="component" value="Unassembled WGS sequence"/>
</dbReference>
<dbReference type="GO" id="GO:0004497">
    <property type="term" value="F:monooxygenase activity"/>
    <property type="evidence" value="ECO:0007669"/>
    <property type="project" value="UniProtKB-KW"/>
</dbReference>
<feature type="domain" description="Fatty acid hydroxylase" evidence="6">
    <location>
        <begin position="127"/>
        <end position="259"/>
    </location>
</feature>
<feature type="transmembrane region" description="Helical" evidence="5">
    <location>
        <begin position="177"/>
        <end position="202"/>
    </location>
</feature>
<accession>A0A5J4YI33</accession>
<evidence type="ECO:0000256" key="4">
    <source>
        <dbReference type="ARBA" id="ARBA00023136"/>
    </source>
</evidence>
<dbReference type="OrthoDB" id="1658724at2759"/>
<keyword evidence="3 5" id="KW-1133">Transmembrane helix</keyword>
<feature type="transmembrane region" description="Helical" evidence="5">
    <location>
        <begin position="31"/>
        <end position="55"/>
    </location>
</feature>
<evidence type="ECO:0000256" key="3">
    <source>
        <dbReference type="ARBA" id="ARBA00022989"/>
    </source>
</evidence>
<keyword evidence="7" id="KW-0503">Monooxygenase</keyword>
<dbReference type="InterPro" id="IPR006694">
    <property type="entry name" value="Fatty_acid_hydroxylase"/>
</dbReference>
<dbReference type="InterPro" id="IPR050307">
    <property type="entry name" value="Sterol_Desaturase_Related"/>
</dbReference>
<gene>
    <name evidence="7" type="ORF">FVE85_4506</name>
</gene>
<feature type="transmembrane region" description="Helical" evidence="5">
    <location>
        <begin position="118"/>
        <end position="141"/>
    </location>
</feature>
<name>A0A5J4YI33_PORPP</name>
<keyword evidence="2 5" id="KW-0812">Transmembrane</keyword>
<evidence type="ECO:0000313" key="8">
    <source>
        <dbReference type="Proteomes" id="UP000324585"/>
    </source>
</evidence>
<comment type="caution">
    <text evidence="7">The sequence shown here is derived from an EMBL/GenBank/DDBJ whole genome shotgun (WGS) entry which is preliminary data.</text>
</comment>
<protein>
    <submittedName>
        <fullName evidence="7">Methylsterol monooxygenase 2-2</fullName>
    </submittedName>
</protein>
<sequence length="275" mass="32282">MIVELTVVAMVVASGYVEPIWAHLVERYDEYTMVVGGMFVSLVVGYFVGALPYAVLDALRLRALEKYKTQQNKYPTAREQLRTALALMALFVFVMLPMIAMGAPFFKMMGMRREMPLPRWYVVVVQVLFFFVVEDYMNYWFHRWLHTPWAYKNIHSWHHEHTSPYGLTATFAHPLEVVILGVPTFTGPLLVGPHLLTLWIWLMMRQYEAIDIHSGYEFPWNINSYFKFYAGTEHHDYHHFMYSGNFASVFTWCDHLYQTNLGYAMFKAKKEAKLS</sequence>
<dbReference type="GO" id="GO:0005506">
    <property type="term" value="F:iron ion binding"/>
    <property type="evidence" value="ECO:0007669"/>
    <property type="project" value="InterPro"/>
</dbReference>
<evidence type="ECO:0000256" key="1">
    <source>
        <dbReference type="ARBA" id="ARBA00004370"/>
    </source>
</evidence>